<keyword evidence="9 11" id="KW-0496">Mitochondrion</keyword>
<evidence type="ECO:0000256" key="5">
    <source>
        <dbReference type="ARBA" id="ARBA00022692"/>
    </source>
</evidence>
<dbReference type="PANTHER" id="PTHR12980">
    <property type="entry name" value="UBIQUINOL-CYTOCHROME C REDUCTASE COMPLEX, SUBUNIT X"/>
    <property type="match status" value="1"/>
</dbReference>
<name>A0AAV0NVL6_9ROSI</name>
<dbReference type="GO" id="GO:0005743">
    <property type="term" value="C:mitochondrial inner membrane"/>
    <property type="evidence" value="ECO:0007669"/>
    <property type="project" value="UniProtKB-SubCell"/>
</dbReference>
<gene>
    <name evidence="12" type="ORF">LITE_LOCUS35281</name>
</gene>
<proteinExistence type="inferred from homology"/>
<evidence type="ECO:0000313" key="12">
    <source>
        <dbReference type="EMBL" id="CAI0462248.1"/>
    </source>
</evidence>
<dbReference type="Gene3D" id="1.20.5.260">
    <property type="entry name" value="Cytochrome b-c1 complex subunit 9"/>
    <property type="match status" value="1"/>
</dbReference>
<organism evidence="12 13">
    <name type="scientific">Linum tenue</name>
    <dbReference type="NCBI Taxonomy" id="586396"/>
    <lineage>
        <taxon>Eukaryota</taxon>
        <taxon>Viridiplantae</taxon>
        <taxon>Streptophyta</taxon>
        <taxon>Embryophyta</taxon>
        <taxon>Tracheophyta</taxon>
        <taxon>Spermatophyta</taxon>
        <taxon>Magnoliopsida</taxon>
        <taxon>eudicotyledons</taxon>
        <taxon>Gunneridae</taxon>
        <taxon>Pentapetalae</taxon>
        <taxon>rosids</taxon>
        <taxon>fabids</taxon>
        <taxon>Malpighiales</taxon>
        <taxon>Linaceae</taxon>
        <taxon>Linum</taxon>
    </lineage>
</organism>
<dbReference type="SUPFAM" id="SSF81514">
    <property type="entry name" value="Subunit X (non-heme 7 kDa protein) of cytochrome bc1 complex (Ubiquinol-cytochrome c reductase)"/>
    <property type="match status" value="1"/>
</dbReference>
<evidence type="ECO:0000313" key="13">
    <source>
        <dbReference type="Proteomes" id="UP001154282"/>
    </source>
</evidence>
<comment type="similarity">
    <text evidence="2 11">Belongs to the UQCR10/QCR9 family.</text>
</comment>
<evidence type="ECO:0000256" key="11">
    <source>
        <dbReference type="RuleBase" id="RU368056"/>
    </source>
</evidence>
<feature type="transmembrane region" description="Helical" evidence="11">
    <location>
        <begin position="26"/>
        <end position="46"/>
    </location>
</feature>
<evidence type="ECO:0000256" key="7">
    <source>
        <dbReference type="ARBA" id="ARBA00022982"/>
    </source>
</evidence>
<dbReference type="GO" id="GO:0045275">
    <property type="term" value="C:respiratory chain complex III"/>
    <property type="evidence" value="ECO:0007669"/>
    <property type="project" value="UniProtKB-UniRule"/>
</dbReference>
<sequence length="53" mass="6242">MERVPRRGQSGLFEGIYKVFMRRTSVYATFVLAGAFFGERVLFYYVSLMSMIY</sequence>
<keyword evidence="6 11" id="KW-0999">Mitochondrion inner membrane</keyword>
<evidence type="ECO:0000256" key="10">
    <source>
        <dbReference type="ARBA" id="ARBA00023136"/>
    </source>
</evidence>
<dbReference type="PANTHER" id="PTHR12980:SF0">
    <property type="entry name" value="CYTOCHROME B-C1 COMPLEX SUBUNIT 9"/>
    <property type="match status" value="1"/>
</dbReference>
<keyword evidence="5 11" id="KW-0812">Transmembrane</keyword>
<keyword evidence="13" id="KW-1185">Reference proteome</keyword>
<keyword evidence="3 11" id="KW-0813">Transport</keyword>
<comment type="subunit">
    <text evidence="11">Component of the ubiquinol-cytochrome c oxidoreductase (cytochrome b-c1 complex, complex III, CIII), a multisubunit enzyme composed of 3 respiratory subunits cytochrome b, cytochrome c1 and Rieske protein, 2 core protein subunits, and additional low-molecular weight protein subunits.</text>
</comment>
<accession>A0AAV0NVL6</accession>
<dbReference type="Pfam" id="PF05365">
    <property type="entry name" value="UCR_UQCRX_QCR9"/>
    <property type="match status" value="1"/>
</dbReference>
<dbReference type="EMBL" id="CAMGYJ010000008">
    <property type="protein sequence ID" value="CAI0462248.1"/>
    <property type="molecule type" value="Genomic_DNA"/>
</dbReference>
<comment type="function">
    <text evidence="11">Component of the ubiquinol-cytochrome c oxidoreductase, a multisubunit transmembrane complex that is part of the mitochondrial electron transport chain which drives oxidative phosphorylation. The complex plays an important role in the uptake of multiple carbon sources present in different host niches.</text>
</comment>
<evidence type="ECO:0000256" key="3">
    <source>
        <dbReference type="ARBA" id="ARBA00022448"/>
    </source>
</evidence>
<comment type="caution">
    <text evidence="12">The sequence shown here is derived from an EMBL/GenBank/DDBJ whole genome shotgun (WGS) entry which is preliminary data.</text>
</comment>
<dbReference type="GO" id="GO:0006122">
    <property type="term" value="P:mitochondrial electron transport, ubiquinol to cytochrome c"/>
    <property type="evidence" value="ECO:0007669"/>
    <property type="project" value="UniProtKB-UniRule"/>
</dbReference>
<keyword evidence="7 11" id="KW-0249">Electron transport</keyword>
<dbReference type="InterPro" id="IPR008027">
    <property type="entry name" value="QCR9"/>
</dbReference>
<dbReference type="AlphaFoldDB" id="A0AAV0NVL6"/>
<evidence type="ECO:0000256" key="2">
    <source>
        <dbReference type="ARBA" id="ARBA00007856"/>
    </source>
</evidence>
<keyword evidence="10 11" id="KW-0472">Membrane</keyword>
<comment type="subcellular location">
    <subcellularLocation>
        <location evidence="1 11">Mitochondrion inner membrane</location>
        <topology evidence="1 11">Single-pass membrane protein</topology>
    </subcellularLocation>
</comment>
<evidence type="ECO:0000256" key="4">
    <source>
        <dbReference type="ARBA" id="ARBA00022660"/>
    </source>
</evidence>
<evidence type="ECO:0000256" key="1">
    <source>
        <dbReference type="ARBA" id="ARBA00004434"/>
    </source>
</evidence>
<dbReference type="InterPro" id="IPR036656">
    <property type="entry name" value="QCR9_sf"/>
</dbReference>
<keyword evidence="8 11" id="KW-1133">Transmembrane helix</keyword>
<evidence type="ECO:0000256" key="9">
    <source>
        <dbReference type="ARBA" id="ARBA00023128"/>
    </source>
</evidence>
<dbReference type="Proteomes" id="UP001154282">
    <property type="component" value="Unassembled WGS sequence"/>
</dbReference>
<evidence type="ECO:0000256" key="8">
    <source>
        <dbReference type="ARBA" id="ARBA00022989"/>
    </source>
</evidence>
<keyword evidence="4 11" id="KW-0679">Respiratory chain</keyword>
<reference evidence="12" key="1">
    <citation type="submission" date="2022-08" db="EMBL/GenBank/DDBJ databases">
        <authorList>
            <person name="Gutierrez-Valencia J."/>
        </authorList>
    </citation>
    <scope>NUCLEOTIDE SEQUENCE</scope>
</reference>
<evidence type="ECO:0000256" key="6">
    <source>
        <dbReference type="ARBA" id="ARBA00022792"/>
    </source>
</evidence>
<protein>
    <recommendedName>
        <fullName evidence="11">Complex III subunit 9</fullName>
    </recommendedName>
</protein>